<name>A0ABP5PXT7_9ACTN</name>
<reference evidence="3" key="1">
    <citation type="journal article" date="2019" name="Int. J. Syst. Evol. Microbiol.">
        <title>The Global Catalogue of Microorganisms (GCM) 10K type strain sequencing project: providing services to taxonomists for standard genome sequencing and annotation.</title>
        <authorList>
            <consortium name="The Broad Institute Genomics Platform"/>
            <consortium name="The Broad Institute Genome Sequencing Center for Infectious Disease"/>
            <person name="Wu L."/>
            <person name="Ma J."/>
        </authorList>
    </citation>
    <scope>NUCLEOTIDE SEQUENCE [LARGE SCALE GENOMIC DNA]</scope>
    <source>
        <strain evidence="3">JCM 16114</strain>
    </source>
</reference>
<evidence type="ECO:0000313" key="3">
    <source>
        <dbReference type="Proteomes" id="UP001499843"/>
    </source>
</evidence>
<accession>A0ABP5PXT7</accession>
<organism evidence="2 3">
    <name type="scientific">Nonomuraea monospora</name>
    <dbReference type="NCBI Taxonomy" id="568818"/>
    <lineage>
        <taxon>Bacteria</taxon>
        <taxon>Bacillati</taxon>
        <taxon>Actinomycetota</taxon>
        <taxon>Actinomycetes</taxon>
        <taxon>Streptosporangiales</taxon>
        <taxon>Streptosporangiaceae</taxon>
        <taxon>Nonomuraea</taxon>
    </lineage>
</organism>
<protein>
    <submittedName>
        <fullName evidence="2">Winged helix DNA-binding domain-containing protein</fullName>
    </submittedName>
</protein>
<dbReference type="PANTHER" id="PTHR38479:SF2">
    <property type="entry name" value="WINGED HELIX DNA-BINDING DOMAIN-CONTAINING PROTEIN"/>
    <property type="match status" value="1"/>
</dbReference>
<evidence type="ECO:0000313" key="2">
    <source>
        <dbReference type="EMBL" id="GAA2216551.1"/>
    </source>
</evidence>
<sequence length="420" mass="44211">MKVTWSQILAWRLSRQFVSAADGGGAVEVARRLCGVQAQVASSARLAVAVRSARPDGSEIERALWGERTLVKTWLMRGGTLHLVPSDQLADYCSALSTLRFWEKGAWLRGQGVTAGEIAAIMDAVPAVLNERATSVGRATPGERAASSAQAAHGKPAASGAQAAHGRQAASGAQGALGELALTREELVEAVVARTGDAHLREALGSGWGALLKPLSRLGELCYGPPRAGKVTFTTPRAWVPGWPGELPPQEEAGVRLVRAFLGAHGPATPQMFDAWLFGGTAPKAVLKGWFRELAPELTEVETDDGTTLLALTSHLDSLAATEPSSAVHLLPGFDQYILGAPRNLAPLLPPELKPKVSRQAGWISPVVVHEGRVAGVWEAKGGDLVTDLAAPVPPGLLDEAVARMRKLLDALSAEGRQES</sequence>
<comment type="caution">
    <text evidence="2">The sequence shown here is derived from an EMBL/GenBank/DDBJ whole genome shotgun (WGS) entry which is preliminary data.</text>
</comment>
<dbReference type="PANTHER" id="PTHR38479">
    <property type="entry name" value="LMO0824 PROTEIN"/>
    <property type="match status" value="1"/>
</dbReference>
<evidence type="ECO:0000256" key="1">
    <source>
        <dbReference type="SAM" id="MobiDB-lite"/>
    </source>
</evidence>
<keyword evidence="3" id="KW-1185">Reference proteome</keyword>
<feature type="region of interest" description="Disordered" evidence="1">
    <location>
        <begin position="138"/>
        <end position="170"/>
    </location>
</feature>
<keyword evidence="2" id="KW-0238">DNA-binding</keyword>
<dbReference type="Proteomes" id="UP001499843">
    <property type="component" value="Unassembled WGS sequence"/>
</dbReference>
<dbReference type="GO" id="GO:0003677">
    <property type="term" value="F:DNA binding"/>
    <property type="evidence" value="ECO:0007669"/>
    <property type="project" value="UniProtKB-KW"/>
</dbReference>
<gene>
    <name evidence="2" type="ORF">GCM10009850_120210</name>
</gene>
<dbReference type="EMBL" id="BAAAQX010000074">
    <property type="protein sequence ID" value="GAA2216551.1"/>
    <property type="molecule type" value="Genomic_DNA"/>
</dbReference>
<dbReference type="RefSeq" id="WP_344496255.1">
    <property type="nucleotide sequence ID" value="NZ_BAAAQX010000074.1"/>
</dbReference>
<proteinExistence type="predicted"/>
<dbReference type="Pfam" id="PF06224">
    <property type="entry name" value="AlkZ-like"/>
    <property type="match status" value="2"/>
</dbReference>
<dbReference type="InterPro" id="IPR009351">
    <property type="entry name" value="AlkZ-like"/>
</dbReference>